<feature type="domain" description="HTH gntR-type" evidence="4">
    <location>
        <begin position="13"/>
        <end position="81"/>
    </location>
</feature>
<evidence type="ECO:0000256" key="2">
    <source>
        <dbReference type="ARBA" id="ARBA00023125"/>
    </source>
</evidence>
<dbReference type="SMART" id="SM00345">
    <property type="entry name" value="HTH_GNTR"/>
    <property type="match status" value="1"/>
</dbReference>
<accession>A0A6I4SZK1</accession>
<keyword evidence="2" id="KW-0238">DNA-binding</keyword>
<name>A0A6I4SZK1_9SPHN</name>
<dbReference type="SUPFAM" id="SSF46785">
    <property type="entry name" value="Winged helix' DNA-binding domain"/>
    <property type="match status" value="1"/>
</dbReference>
<dbReference type="EMBL" id="WTYM01000058">
    <property type="protein sequence ID" value="MXO60829.1"/>
    <property type="molecule type" value="Genomic_DNA"/>
</dbReference>
<protein>
    <submittedName>
        <fullName evidence="5">FCD domain-containing protein</fullName>
    </submittedName>
</protein>
<evidence type="ECO:0000313" key="5">
    <source>
        <dbReference type="EMBL" id="MXO60829.1"/>
    </source>
</evidence>
<keyword evidence="3" id="KW-0804">Transcription</keyword>
<organism evidence="5 6">
    <name type="scientific">Croceibacterium salegens</name>
    <dbReference type="NCBI Taxonomy" id="1737568"/>
    <lineage>
        <taxon>Bacteria</taxon>
        <taxon>Pseudomonadati</taxon>
        <taxon>Pseudomonadota</taxon>
        <taxon>Alphaproteobacteria</taxon>
        <taxon>Sphingomonadales</taxon>
        <taxon>Erythrobacteraceae</taxon>
        <taxon>Croceibacterium</taxon>
    </lineage>
</organism>
<dbReference type="PROSITE" id="PS50949">
    <property type="entry name" value="HTH_GNTR"/>
    <property type="match status" value="1"/>
</dbReference>
<dbReference type="AlphaFoldDB" id="A0A6I4SZK1"/>
<keyword evidence="1" id="KW-0805">Transcription regulation</keyword>
<evidence type="ECO:0000256" key="1">
    <source>
        <dbReference type="ARBA" id="ARBA00023015"/>
    </source>
</evidence>
<dbReference type="OrthoDB" id="9028214at2"/>
<dbReference type="InterPro" id="IPR000524">
    <property type="entry name" value="Tscrpt_reg_HTH_GntR"/>
</dbReference>
<dbReference type="Pfam" id="PF00392">
    <property type="entry name" value="GntR"/>
    <property type="match status" value="1"/>
</dbReference>
<dbReference type="RefSeq" id="WP_159797770.1">
    <property type="nucleotide sequence ID" value="NZ_WTYM01000058.1"/>
</dbReference>
<evidence type="ECO:0000259" key="4">
    <source>
        <dbReference type="PROSITE" id="PS50949"/>
    </source>
</evidence>
<keyword evidence="6" id="KW-1185">Reference proteome</keyword>
<dbReference type="PANTHER" id="PTHR43537">
    <property type="entry name" value="TRANSCRIPTIONAL REGULATOR, GNTR FAMILY"/>
    <property type="match status" value="1"/>
</dbReference>
<dbReference type="Gene3D" id="1.10.10.10">
    <property type="entry name" value="Winged helix-like DNA-binding domain superfamily/Winged helix DNA-binding domain"/>
    <property type="match status" value="1"/>
</dbReference>
<dbReference type="GO" id="GO:0003700">
    <property type="term" value="F:DNA-binding transcription factor activity"/>
    <property type="evidence" value="ECO:0007669"/>
    <property type="project" value="InterPro"/>
</dbReference>
<dbReference type="InterPro" id="IPR008920">
    <property type="entry name" value="TF_FadR/GntR_C"/>
</dbReference>
<dbReference type="CDD" id="cd07377">
    <property type="entry name" value="WHTH_GntR"/>
    <property type="match status" value="1"/>
</dbReference>
<dbReference type="Pfam" id="PF07729">
    <property type="entry name" value="FCD"/>
    <property type="match status" value="1"/>
</dbReference>
<reference evidence="5 6" key="1">
    <citation type="submission" date="2019-12" db="EMBL/GenBank/DDBJ databases">
        <title>Genomic-based taxomic classification of the family Erythrobacteraceae.</title>
        <authorList>
            <person name="Xu L."/>
        </authorList>
    </citation>
    <scope>NUCLEOTIDE SEQUENCE [LARGE SCALE GENOMIC DNA]</scope>
    <source>
        <strain evidence="5 6">MCCC 1K01500</strain>
    </source>
</reference>
<dbReference type="PANTHER" id="PTHR43537:SF44">
    <property type="entry name" value="GNTR FAMILY REGULATORY PROTEIN"/>
    <property type="match status" value="1"/>
</dbReference>
<dbReference type="GO" id="GO:0003677">
    <property type="term" value="F:DNA binding"/>
    <property type="evidence" value="ECO:0007669"/>
    <property type="project" value="UniProtKB-KW"/>
</dbReference>
<sequence length="244" mass="26958">MGAGATAGKGRNLRIHQALARQIGIAILSGEHEPGEAFGGEIEQSEALGVSRTAYREAMRILTAKGLLESRPKAGTHVTPRRRWNLLDPDMLEWMFSGTPDERFIRDLFELRGVIEPAAAELAATRHYADDLARMDEGLSGMRRHGLASAEGQAADHDFHTALLDATRNEALASLATSVAAAVQWTTRFKQRFHKQPRDPLPEHEALRDAIASRKPARARKAMEELLRLALADMPNINMEDPRS</sequence>
<dbReference type="SUPFAM" id="SSF48008">
    <property type="entry name" value="GntR ligand-binding domain-like"/>
    <property type="match status" value="1"/>
</dbReference>
<proteinExistence type="predicted"/>
<dbReference type="Proteomes" id="UP000433652">
    <property type="component" value="Unassembled WGS sequence"/>
</dbReference>
<gene>
    <name evidence="5" type="ORF">GRI89_14905</name>
</gene>
<dbReference type="InterPro" id="IPR011711">
    <property type="entry name" value="GntR_C"/>
</dbReference>
<evidence type="ECO:0000313" key="6">
    <source>
        <dbReference type="Proteomes" id="UP000433652"/>
    </source>
</evidence>
<evidence type="ECO:0000256" key="3">
    <source>
        <dbReference type="ARBA" id="ARBA00023163"/>
    </source>
</evidence>
<dbReference type="Gene3D" id="1.20.120.530">
    <property type="entry name" value="GntR ligand-binding domain-like"/>
    <property type="match status" value="1"/>
</dbReference>
<dbReference type="InterPro" id="IPR036388">
    <property type="entry name" value="WH-like_DNA-bd_sf"/>
</dbReference>
<dbReference type="InterPro" id="IPR036390">
    <property type="entry name" value="WH_DNA-bd_sf"/>
</dbReference>
<comment type="caution">
    <text evidence="5">The sequence shown here is derived from an EMBL/GenBank/DDBJ whole genome shotgun (WGS) entry which is preliminary data.</text>
</comment>
<dbReference type="SMART" id="SM00895">
    <property type="entry name" value="FCD"/>
    <property type="match status" value="1"/>
</dbReference>